<dbReference type="InterPro" id="IPR036179">
    <property type="entry name" value="Ig-like_dom_sf"/>
</dbReference>
<evidence type="ECO:0000256" key="5">
    <source>
        <dbReference type="SAM" id="MobiDB-lite"/>
    </source>
</evidence>
<proteinExistence type="predicted"/>
<evidence type="ECO:0000256" key="7">
    <source>
        <dbReference type="SAM" id="SignalP"/>
    </source>
</evidence>
<accession>A0A8C0NXD7</accession>
<evidence type="ECO:0000256" key="1">
    <source>
        <dbReference type="ARBA" id="ARBA00004167"/>
    </source>
</evidence>
<keyword evidence="7" id="KW-0732">Signal</keyword>
<feature type="transmembrane region" description="Helical" evidence="6">
    <location>
        <begin position="190"/>
        <end position="211"/>
    </location>
</feature>
<reference evidence="8" key="2">
    <citation type="submission" date="2025-08" db="UniProtKB">
        <authorList>
            <consortium name="Ensembl"/>
        </authorList>
    </citation>
    <scope>IDENTIFICATION</scope>
</reference>
<gene>
    <name evidence="8" type="primary">PILRA</name>
</gene>
<dbReference type="GO" id="GO:0071944">
    <property type="term" value="C:cell periphery"/>
    <property type="evidence" value="ECO:0007669"/>
    <property type="project" value="UniProtKB-ARBA"/>
</dbReference>
<evidence type="ECO:0000256" key="6">
    <source>
        <dbReference type="SAM" id="Phobius"/>
    </source>
</evidence>
<dbReference type="AlphaFoldDB" id="A0A8C0NXD7"/>
<name>A0A8C0NXD7_CANLF</name>
<evidence type="ECO:0000256" key="2">
    <source>
        <dbReference type="ARBA" id="ARBA00022692"/>
    </source>
</evidence>
<sequence length="299" mass="32868">MGLSLLLPLLLLLLPLLPFPGNSARCDPKMDYRMDQPEHLSAPKGGTIHINFTFYYCGALAKDPRVSIALRRTHFHGDVIYNSTSHFVHEDYKDRIILNLPEGQKSGFLQILNLREEDENMYFCRVQLKTQRFGLQMWQSILGTKLTIYLAPKTTTEGPTSTATTTAAATTTGLSVLEGNRSSASLPLSVGAAVGAGAVLIIVILGLILYLRWKRSKGLQTTARTVARGSLQNTEEKYENIGIKRQQTDPKLDPKDEAQDNGGILYASLTLSSSSSPAAHPPLPKKSPQEETLYSILKA</sequence>
<reference evidence="8" key="1">
    <citation type="submission" date="2019-03" db="EMBL/GenBank/DDBJ databases">
        <authorList>
            <person name="Warren W.C."/>
            <person name="Johnson G.S."/>
        </authorList>
    </citation>
    <scope>NUCLEOTIDE SEQUENCE [LARGE SCALE GENOMIC DNA]</scope>
    <source>
        <strain evidence="8">Basenji</strain>
    </source>
</reference>
<feature type="signal peptide" evidence="7">
    <location>
        <begin position="1"/>
        <end position="24"/>
    </location>
</feature>
<organism evidence="8 9">
    <name type="scientific">Canis lupus familiaris</name>
    <name type="common">Dog</name>
    <name type="synonym">Canis familiaris</name>
    <dbReference type="NCBI Taxonomy" id="9615"/>
    <lineage>
        <taxon>Eukaryota</taxon>
        <taxon>Metazoa</taxon>
        <taxon>Chordata</taxon>
        <taxon>Craniata</taxon>
        <taxon>Vertebrata</taxon>
        <taxon>Euteleostomi</taxon>
        <taxon>Mammalia</taxon>
        <taxon>Eutheria</taxon>
        <taxon>Laurasiatheria</taxon>
        <taxon>Carnivora</taxon>
        <taxon>Caniformia</taxon>
        <taxon>Canidae</taxon>
        <taxon>Canis</taxon>
    </lineage>
</organism>
<evidence type="ECO:0000256" key="3">
    <source>
        <dbReference type="ARBA" id="ARBA00022989"/>
    </source>
</evidence>
<dbReference type="Gene3D" id="2.60.40.10">
    <property type="entry name" value="Immunoglobulins"/>
    <property type="match status" value="1"/>
</dbReference>
<keyword evidence="2 6" id="KW-0812">Transmembrane</keyword>
<evidence type="ECO:0000313" key="8">
    <source>
        <dbReference type="Ensembl" id="ENSCAFP00030031623.1"/>
    </source>
</evidence>
<dbReference type="PANTHER" id="PTHR15549">
    <property type="entry name" value="PAIRED IMMUNOGLOBULIN-LIKE TYPE 2 RECEPTOR"/>
    <property type="match status" value="1"/>
</dbReference>
<evidence type="ECO:0000256" key="4">
    <source>
        <dbReference type="ARBA" id="ARBA00023136"/>
    </source>
</evidence>
<dbReference type="Ensembl" id="ENSCAFT00030036250.1">
    <property type="protein sequence ID" value="ENSCAFP00030031623.1"/>
    <property type="gene ID" value="ENSCAFG00030019745.1"/>
</dbReference>
<dbReference type="InterPro" id="IPR051694">
    <property type="entry name" value="Immunoregulatory_rcpt-like"/>
</dbReference>
<dbReference type="InterPro" id="IPR013783">
    <property type="entry name" value="Ig-like_fold"/>
</dbReference>
<dbReference type="Proteomes" id="UP000694429">
    <property type="component" value="Chromosome 6"/>
</dbReference>
<keyword evidence="3 6" id="KW-1133">Transmembrane helix</keyword>
<feature type="chain" id="PRO_5033990052" evidence="7">
    <location>
        <begin position="25"/>
        <end position="299"/>
    </location>
</feature>
<dbReference type="SUPFAM" id="SSF48726">
    <property type="entry name" value="Immunoglobulin"/>
    <property type="match status" value="1"/>
</dbReference>
<protein>
    <submittedName>
        <fullName evidence="8">Paired immunoglobin like type 2 receptor alpha</fullName>
    </submittedName>
</protein>
<dbReference type="PANTHER" id="PTHR15549:SF26">
    <property type="entry name" value="AXIAL BUDDING PATTERN PROTEIN 2-RELATED"/>
    <property type="match status" value="1"/>
</dbReference>
<feature type="region of interest" description="Disordered" evidence="5">
    <location>
        <begin position="272"/>
        <end position="291"/>
    </location>
</feature>
<keyword evidence="4 6" id="KW-0472">Membrane</keyword>
<dbReference type="GO" id="GO:0016020">
    <property type="term" value="C:membrane"/>
    <property type="evidence" value="ECO:0007669"/>
    <property type="project" value="UniProtKB-SubCell"/>
</dbReference>
<comment type="subcellular location">
    <subcellularLocation>
        <location evidence="1">Membrane</location>
        <topology evidence="1">Single-pass membrane protein</topology>
    </subcellularLocation>
</comment>
<evidence type="ECO:0000313" key="9">
    <source>
        <dbReference type="Proteomes" id="UP000694429"/>
    </source>
</evidence>